<evidence type="ECO:0000256" key="9">
    <source>
        <dbReference type="ARBA" id="ARBA00023136"/>
    </source>
</evidence>
<feature type="transmembrane region" description="Helical" evidence="14">
    <location>
        <begin position="228"/>
        <end position="244"/>
    </location>
</feature>
<comment type="pathway">
    <text evidence="2 14">Porphyrin-containing compound metabolism; heme O biosynthesis; heme O from protoheme: step 1/1.</text>
</comment>
<comment type="miscellaneous">
    <text evidence="14">Carbon 2 of the heme B porphyrin ring is defined according to the Fischer nomenclature.</text>
</comment>
<dbReference type="InterPro" id="IPR006369">
    <property type="entry name" value="Protohaem_IX_farnesylTrfase"/>
</dbReference>
<dbReference type="HAMAP" id="MF_00154">
    <property type="entry name" value="CyoE_CtaB"/>
    <property type="match status" value="1"/>
</dbReference>
<dbReference type="GO" id="GO:0048034">
    <property type="term" value="P:heme O biosynthetic process"/>
    <property type="evidence" value="ECO:0007669"/>
    <property type="project" value="UniProtKB-UniRule"/>
</dbReference>
<dbReference type="NCBIfam" id="TIGR01473">
    <property type="entry name" value="cyoE_ctaB"/>
    <property type="match status" value="1"/>
</dbReference>
<dbReference type="PROSITE" id="PS00943">
    <property type="entry name" value="UBIA"/>
    <property type="match status" value="1"/>
</dbReference>
<comment type="subcellular location">
    <subcellularLocation>
        <location evidence="1 14">Cell membrane</location>
        <topology evidence="1 14">Multi-pass membrane protein</topology>
    </subcellularLocation>
</comment>
<protein>
    <recommendedName>
        <fullName evidence="11 14">Protoheme IX farnesyltransferase</fullName>
        <ecNumber evidence="3 14">2.5.1.141</ecNumber>
    </recommendedName>
    <alternativeName>
        <fullName evidence="12 14">Heme B farnesyltransferase</fullName>
    </alternativeName>
    <alternativeName>
        <fullName evidence="10 14">Heme O synthase</fullName>
    </alternativeName>
</protein>
<evidence type="ECO:0000256" key="4">
    <source>
        <dbReference type="ARBA" id="ARBA00022475"/>
    </source>
</evidence>
<accession>A0A399RAX6</accession>
<organism evidence="15 16">
    <name type="scientific">Henriciella mobilis</name>
    <dbReference type="NCBI Taxonomy" id="2305467"/>
    <lineage>
        <taxon>Bacteria</taxon>
        <taxon>Pseudomonadati</taxon>
        <taxon>Pseudomonadota</taxon>
        <taxon>Alphaproteobacteria</taxon>
        <taxon>Hyphomonadales</taxon>
        <taxon>Hyphomonadaceae</taxon>
        <taxon>Henriciella</taxon>
    </lineage>
</organism>
<evidence type="ECO:0000256" key="11">
    <source>
        <dbReference type="ARBA" id="ARBA00040810"/>
    </source>
</evidence>
<dbReference type="Gene3D" id="1.10.357.140">
    <property type="entry name" value="UbiA prenyltransferase"/>
    <property type="match status" value="1"/>
</dbReference>
<comment type="caution">
    <text evidence="15">The sequence shown here is derived from an EMBL/GenBank/DDBJ whole genome shotgun (WGS) entry which is preliminary data.</text>
</comment>
<dbReference type="RefSeq" id="WP_119377123.1">
    <property type="nucleotide sequence ID" value="NZ_QWFX01000013.1"/>
</dbReference>
<sequence length="322" mass="33735">MSSTDASDLQLPRTRPATAVDYVQLMKPRIMMLVVFTALAGLVAAQSVTGVSINPVMAGIATLAVALGSGAAGAINMWYDADIDSVMKRTSTRPIPSGAVPRDEALAMGLIMSGVSVLLMWLASNALAAGLLALSIAYYGWFYTMLLKRRTPQNIVVGGAAGAFPPVIGWAAVTGSTTLDAWLLFAIIFFWTPPHFWALSLLAHKEYEKAGVPMLPVTHGAAATRNQILAYTIFLAPLGALPVFTGLGGVVYAVVSVILGVAFLYLAARVWRSDAGDAGAAPASLKKAKGLFGFSILYLFLLFAALIAEHGFGAYIAVPGLA</sequence>
<evidence type="ECO:0000256" key="8">
    <source>
        <dbReference type="ARBA" id="ARBA00023133"/>
    </source>
</evidence>
<keyword evidence="16" id="KW-1185">Reference proteome</keyword>
<keyword evidence="6 14" id="KW-0812">Transmembrane</keyword>
<dbReference type="EC" id="2.5.1.141" evidence="3 14"/>
<evidence type="ECO:0000256" key="2">
    <source>
        <dbReference type="ARBA" id="ARBA00004919"/>
    </source>
</evidence>
<keyword evidence="9 14" id="KW-0472">Membrane</keyword>
<keyword evidence="4 14" id="KW-1003">Cell membrane</keyword>
<dbReference type="Proteomes" id="UP000266385">
    <property type="component" value="Unassembled WGS sequence"/>
</dbReference>
<proteinExistence type="inferred from homology"/>
<evidence type="ECO:0000256" key="13">
    <source>
        <dbReference type="ARBA" id="ARBA00047690"/>
    </source>
</evidence>
<feature type="transmembrane region" description="Helical" evidence="14">
    <location>
        <begin position="179"/>
        <end position="199"/>
    </location>
</feature>
<comment type="catalytic activity">
    <reaction evidence="13 14">
        <text>heme b + (2E,6E)-farnesyl diphosphate + H2O = Fe(II)-heme o + diphosphate</text>
        <dbReference type="Rhea" id="RHEA:28070"/>
        <dbReference type="ChEBI" id="CHEBI:15377"/>
        <dbReference type="ChEBI" id="CHEBI:33019"/>
        <dbReference type="ChEBI" id="CHEBI:60344"/>
        <dbReference type="ChEBI" id="CHEBI:60530"/>
        <dbReference type="ChEBI" id="CHEBI:175763"/>
        <dbReference type="EC" id="2.5.1.141"/>
    </reaction>
</comment>
<feature type="transmembrane region" description="Helical" evidence="14">
    <location>
        <begin position="291"/>
        <end position="318"/>
    </location>
</feature>
<keyword evidence="7 14" id="KW-1133">Transmembrane helix</keyword>
<evidence type="ECO:0000256" key="1">
    <source>
        <dbReference type="ARBA" id="ARBA00004651"/>
    </source>
</evidence>
<feature type="transmembrane region" description="Helical" evidence="14">
    <location>
        <begin position="154"/>
        <end position="173"/>
    </location>
</feature>
<dbReference type="PANTHER" id="PTHR43448">
    <property type="entry name" value="PROTOHEME IX FARNESYLTRANSFERASE, MITOCHONDRIAL"/>
    <property type="match status" value="1"/>
</dbReference>
<feature type="transmembrane region" description="Helical" evidence="14">
    <location>
        <begin position="56"/>
        <end position="79"/>
    </location>
</feature>
<evidence type="ECO:0000256" key="7">
    <source>
        <dbReference type="ARBA" id="ARBA00022989"/>
    </source>
</evidence>
<dbReference type="InterPro" id="IPR030470">
    <property type="entry name" value="UbiA_prenylTrfase_CS"/>
</dbReference>
<keyword evidence="8 14" id="KW-0350">Heme biosynthesis</keyword>
<keyword evidence="5 14" id="KW-0808">Transferase</keyword>
<dbReference type="OrthoDB" id="9814417at2"/>
<evidence type="ECO:0000256" key="5">
    <source>
        <dbReference type="ARBA" id="ARBA00022679"/>
    </source>
</evidence>
<name>A0A399RAX6_9PROT</name>
<dbReference type="GO" id="GO:0008495">
    <property type="term" value="F:protoheme IX farnesyltransferase activity"/>
    <property type="evidence" value="ECO:0007669"/>
    <property type="project" value="UniProtKB-UniRule"/>
</dbReference>
<dbReference type="UniPathway" id="UPA00834">
    <property type="reaction ID" value="UER00712"/>
</dbReference>
<evidence type="ECO:0000256" key="6">
    <source>
        <dbReference type="ARBA" id="ARBA00022692"/>
    </source>
</evidence>
<dbReference type="EMBL" id="QWFX01000013">
    <property type="protein sequence ID" value="RIJ28588.1"/>
    <property type="molecule type" value="Genomic_DNA"/>
</dbReference>
<dbReference type="InterPro" id="IPR000537">
    <property type="entry name" value="UbiA_prenyltransferase"/>
</dbReference>
<dbReference type="CDD" id="cd13957">
    <property type="entry name" value="PT_UbiA_Cox10"/>
    <property type="match status" value="1"/>
</dbReference>
<evidence type="ECO:0000256" key="12">
    <source>
        <dbReference type="ARBA" id="ARBA00042475"/>
    </source>
</evidence>
<evidence type="ECO:0000256" key="10">
    <source>
        <dbReference type="ARBA" id="ARBA00030253"/>
    </source>
</evidence>
<feature type="transmembrane region" description="Helical" evidence="14">
    <location>
        <begin position="129"/>
        <end position="147"/>
    </location>
</feature>
<evidence type="ECO:0000256" key="3">
    <source>
        <dbReference type="ARBA" id="ARBA00012292"/>
    </source>
</evidence>
<dbReference type="GO" id="GO:0005886">
    <property type="term" value="C:plasma membrane"/>
    <property type="evidence" value="ECO:0007669"/>
    <property type="project" value="UniProtKB-SubCell"/>
</dbReference>
<gene>
    <name evidence="14" type="primary">ctaB</name>
    <name evidence="15" type="ORF">D1223_11325</name>
</gene>
<evidence type="ECO:0000313" key="16">
    <source>
        <dbReference type="Proteomes" id="UP000266385"/>
    </source>
</evidence>
<dbReference type="Pfam" id="PF01040">
    <property type="entry name" value="UbiA"/>
    <property type="match status" value="1"/>
</dbReference>
<dbReference type="PANTHER" id="PTHR43448:SF7">
    <property type="entry name" value="4-HYDROXYBENZOATE SOLANESYLTRANSFERASE"/>
    <property type="match status" value="1"/>
</dbReference>
<dbReference type="AlphaFoldDB" id="A0A399RAX6"/>
<feature type="transmembrane region" description="Helical" evidence="14">
    <location>
        <begin position="30"/>
        <end position="50"/>
    </location>
</feature>
<evidence type="ECO:0000256" key="14">
    <source>
        <dbReference type="HAMAP-Rule" id="MF_00154"/>
    </source>
</evidence>
<reference evidence="15 16" key="1">
    <citation type="submission" date="2018-08" db="EMBL/GenBank/DDBJ databases">
        <title>Henriciella mobilis sp. nov., isolated from seawater.</title>
        <authorList>
            <person name="Cheng H."/>
            <person name="Wu Y.-H."/>
            <person name="Xu X.-W."/>
            <person name="Guo L.-L."/>
        </authorList>
    </citation>
    <scope>NUCLEOTIDE SEQUENCE [LARGE SCALE GENOMIC DNA]</scope>
    <source>
        <strain evidence="15 16">JN25</strain>
    </source>
</reference>
<comment type="similarity">
    <text evidence="14">Belongs to the UbiA prenyltransferase family. Protoheme IX farnesyltransferase subfamily.</text>
</comment>
<feature type="transmembrane region" description="Helical" evidence="14">
    <location>
        <begin position="250"/>
        <end position="271"/>
    </location>
</feature>
<dbReference type="NCBIfam" id="NF003349">
    <property type="entry name" value="PRK04375.1-2"/>
    <property type="match status" value="1"/>
</dbReference>
<comment type="function">
    <text evidence="14">Converts heme B (protoheme IX) to heme O by substitution of the vinyl group on carbon 2 of heme B porphyrin ring with a hydroxyethyl farnesyl side group.</text>
</comment>
<dbReference type="InterPro" id="IPR044878">
    <property type="entry name" value="UbiA_sf"/>
</dbReference>
<evidence type="ECO:0000313" key="15">
    <source>
        <dbReference type="EMBL" id="RIJ28588.1"/>
    </source>
</evidence>